<feature type="region of interest" description="Disordered" evidence="1">
    <location>
        <begin position="1"/>
        <end position="35"/>
    </location>
</feature>
<feature type="compositionally biased region" description="Basic and acidic residues" evidence="1">
    <location>
        <begin position="1"/>
        <end position="19"/>
    </location>
</feature>
<dbReference type="AlphaFoldDB" id="A0A5N7CQ05"/>
<protein>
    <submittedName>
        <fullName evidence="2">Uncharacterized protein</fullName>
    </submittedName>
</protein>
<dbReference type="EMBL" id="ML735215">
    <property type="protein sequence ID" value="KAE8396204.1"/>
    <property type="molecule type" value="Genomic_DNA"/>
</dbReference>
<organism evidence="2">
    <name type="scientific">Petromyces alliaceus</name>
    <name type="common">Aspergillus alliaceus</name>
    <dbReference type="NCBI Taxonomy" id="209559"/>
    <lineage>
        <taxon>Eukaryota</taxon>
        <taxon>Fungi</taxon>
        <taxon>Dikarya</taxon>
        <taxon>Ascomycota</taxon>
        <taxon>Pezizomycotina</taxon>
        <taxon>Eurotiomycetes</taxon>
        <taxon>Eurotiomycetidae</taxon>
        <taxon>Eurotiales</taxon>
        <taxon>Aspergillaceae</taxon>
        <taxon>Aspergillus</taxon>
        <taxon>Aspergillus subgen. Circumdati</taxon>
    </lineage>
</organism>
<gene>
    <name evidence="2" type="ORF">BDV23DRAFT_143567</name>
</gene>
<sequence>MESRLPTRDTRKRESDSHEPSSTSKRPYGATMDPQALRGLGEALKILPVPTDTDDLETTSRKMQDLARVVMEGNSLALWTGLRMAPKTSSRDPEASAKAQMALPEQELYERWEEMQKTRNGRNENDTHPNKHKPLVIPEFDWDKNKTSVPTGAHSVRKFTQRAAAMDIVWGHQGATPEHASWLTFNMPSMLPLIKAITKISNIQKHIQDADPLAGKLTDMEAAEIETVRRAVAIAEGNRIRELERIRKLAKSICESAAVLKSRAQELEKFER</sequence>
<accession>A0A5N7CQ05</accession>
<evidence type="ECO:0000313" key="2">
    <source>
        <dbReference type="EMBL" id="KAE8396204.1"/>
    </source>
</evidence>
<dbReference type="Proteomes" id="UP000326877">
    <property type="component" value="Unassembled WGS sequence"/>
</dbReference>
<name>A0A5N7CQ05_PETAA</name>
<reference evidence="2" key="1">
    <citation type="submission" date="2019-04" db="EMBL/GenBank/DDBJ databases">
        <title>Friends and foes A comparative genomics studyof 23 Aspergillus species from section Flavi.</title>
        <authorList>
            <consortium name="DOE Joint Genome Institute"/>
            <person name="Kjaerbolling I."/>
            <person name="Vesth T."/>
            <person name="Frisvad J.C."/>
            <person name="Nybo J.L."/>
            <person name="Theobald S."/>
            <person name="Kildgaard S."/>
            <person name="Isbrandt T."/>
            <person name="Kuo A."/>
            <person name="Sato A."/>
            <person name="Lyhne E.K."/>
            <person name="Kogle M.E."/>
            <person name="Wiebenga A."/>
            <person name="Kun R.S."/>
            <person name="Lubbers R.J."/>
            <person name="Makela M.R."/>
            <person name="Barry K."/>
            <person name="Chovatia M."/>
            <person name="Clum A."/>
            <person name="Daum C."/>
            <person name="Haridas S."/>
            <person name="He G."/>
            <person name="LaButti K."/>
            <person name="Lipzen A."/>
            <person name="Mondo S."/>
            <person name="Riley R."/>
            <person name="Salamov A."/>
            <person name="Simmons B.A."/>
            <person name="Magnuson J.K."/>
            <person name="Henrissat B."/>
            <person name="Mortensen U.H."/>
            <person name="Larsen T.O."/>
            <person name="Devries R.P."/>
            <person name="Grigoriev I.V."/>
            <person name="Machida M."/>
            <person name="Baker S.E."/>
            <person name="Andersen M.R."/>
        </authorList>
    </citation>
    <scope>NUCLEOTIDE SEQUENCE [LARGE SCALE GENOMIC DNA]</scope>
    <source>
        <strain evidence="2">IBT 14317</strain>
    </source>
</reference>
<evidence type="ECO:0000256" key="1">
    <source>
        <dbReference type="SAM" id="MobiDB-lite"/>
    </source>
</evidence>
<dbReference type="OrthoDB" id="4812032at2759"/>
<proteinExistence type="predicted"/>